<evidence type="ECO:0000313" key="2">
    <source>
        <dbReference type="Proteomes" id="UP000299102"/>
    </source>
</evidence>
<dbReference type="EMBL" id="BGZK01000351">
    <property type="protein sequence ID" value="GBP38568.1"/>
    <property type="molecule type" value="Genomic_DNA"/>
</dbReference>
<dbReference type="AlphaFoldDB" id="A0A4C1VHH7"/>
<accession>A0A4C1VHH7</accession>
<dbReference type="OrthoDB" id="411871at2759"/>
<gene>
    <name evidence="1" type="ORF">EVAR_96170_1</name>
</gene>
<name>A0A4C1VHH7_EUMVA</name>
<reference evidence="1 2" key="1">
    <citation type="journal article" date="2019" name="Commun. Biol.">
        <title>The bagworm genome reveals a unique fibroin gene that provides high tensile strength.</title>
        <authorList>
            <person name="Kono N."/>
            <person name="Nakamura H."/>
            <person name="Ohtoshi R."/>
            <person name="Tomita M."/>
            <person name="Numata K."/>
            <person name="Arakawa K."/>
        </authorList>
    </citation>
    <scope>NUCLEOTIDE SEQUENCE [LARGE SCALE GENOMIC DNA]</scope>
</reference>
<sequence length="93" mass="10792">MKTKYSRFSLPSVRHGSGTISVRNKELKFVNSTVYLGITLDNRLQWGPHIKWLRERIILATKNDIVNGINNIIQEMILGEENIYMLIDIMSDE</sequence>
<organism evidence="1 2">
    <name type="scientific">Eumeta variegata</name>
    <name type="common">Bagworm moth</name>
    <name type="synonym">Eumeta japonica</name>
    <dbReference type="NCBI Taxonomy" id="151549"/>
    <lineage>
        <taxon>Eukaryota</taxon>
        <taxon>Metazoa</taxon>
        <taxon>Ecdysozoa</taxon>
        <taxon>Arthropoda</taxon>
        <taxon>Hexapoda</taxon>
        <taxon>Insecta</taxon>
        <taxon>Pterygota</taxon>
        <taxon>Neoptera</taxon>
        <taxon>Endopterygota</taxon>
        <taxon>Lepidoptera</taxon>
        <taxon>Glossata</taxon>
        <taxon>Ditrysia</taxon>
        <taxon>Tineoidea</taxon>
        <taxon>Psychidae</taxon>
        <taxon>Oiketicinae</taxon>
        <taxon>Eumeta</taxon>
    </lineage>
</organism>
<evidence type="ECO:0000313" key="1">
    <source>
        <dbReference type="EMBL" id="GBP38568.1"/>
    </source>
</evidence>
<keyword evidence="2" id="KW-1185">Reference proteome</keyword>
<dbReference type="Proteomes" id="UP000299102">
    <property type="component" value="Unassembled WGS sequence"/>
</dbReference>
<proteinExistence type="predicted"/>
<comment type="caution">
    <text evidence="1">The sequence shown here is derived from an EMBL/GenBank/DDBJ whole genome shotgun (WGS) entry which is preliminary data.</text>
</comment>
<protein>
    <submittedName>
        <fullName evidence="1">Uncharacterized protein</fullName>
    </submittedName>
</protein>